<dbReference type="InterPro" id="IPR047111">
    <property type="entry name" value="YbaP-like"/>
</dbReference>
<protein>
    <submittedName>
        <fullName evidence="1">Uncharacterized protein YbaP (TraB family)</fullName>
    </submittedName>
</protein>
<gene>
    <name evidence="1" type="ORF">J2W31_001709</name>
</gene>
<name>A0AAW8CWJ6_9BURK</name>
<dbReference type="AlphaFoldDB" id="A0AAW8CWJ6"/>
<organism evidence="1 2">
    <name type="scientific">Variovorax boronicumulans</name>
    <dbReference type="NCBI Taxonomy" id="436515"/>
    <lineage>
        <taxon>Bacteria</taxon>
        <taxon>Pseudomonadati</taxon>
        <taxon>Pseudomonadota</taxon>
        <taxon>Betaproteobacteria</taxon>
        <taxon>Burkholderiales</taxon>
        <taxon>Comamonadaceae</taxon>
        <taxon>Variovorax</taxon>
    </lineage>
</organism>
<dbReference type="RefSeq" id="WP_307698921.1">
    <property type="nucleotide sequence ID" value="NZ_JAUSSA010000002.1"/>
</dbReference>
<sequence length="226" mass="24259">MYYEIVGANTRILGSVHVFPPGTSALPSWVVDAFNWADLIEMEHDKAEFGACFLDPHTNELKPWGALFIKLGQAFGSFPLQPGVEAEFANALRASSRPAMTYLESGHSIGALIDAVPFADIAAVGAAMDAAMPEMLANIGALHSAWERSNVAALEALQAESPLGSIPTMRHAFFTARNENWARTIAARGPSEKRQLLVVGAMHLVGSDSLLETLSRCGLDARRVPS</sequence>
<dbReference type="InterPro" id="IPR002816">
    <property type="entry name" value="TraB/PrgY/GumN_fam"/>
</dbReference>
<comment type="caution">
    <text evidence="1">The sequence shown here is derived from an EMBL/GenBank/DDBJ whole genome shotgun (WGS) entry which is preliminary data.</text>
</comment>
<dbReference type="PANTHER" id="PTHR40590">
    <property type="entry name" value="CYTOPLASMIC PROTEIN-RELATED"/>
    <property type="match status" value="1"/>
</dbReference>
<proteinExistence type="predicted"/>
<evidence type="ECO:0000313" key="1">
    <source>
        <dbReference type="EMBL" id="MDP9892604.1"/>
    </source>
</evidence>
<dbReference type="PANTHER" id="PTHR40590:SF1">
    <property type="entry name" value="CYTOPLASMIC PROTEIN"/>
    <property type="match status" value="1"/>
</dbReference>
<accession>A0AAW8CWJ6</accession>
<evidence type="ECO:0000313" key="2">
    <source>
        <dbReference type="Proteomes" id="UP001242045"/>
    </source>
</evidence>
<reference evidence="1" key="1">
    <citation type="submission" date="2023-07" db="EMBL/GenBank/DDBJ databases">
        <title>Sorghum-associated microbial communities from plants grown in Nebraska, USA.</title>
        <authorList>
            <person name="Schachtman D."/>
        </authorList>
    </citation>
    <scope>NUCLEOTIDE SEQUENCE</scope>
    <source>
        <strain evidence="1">DS3754</strain>
    </source>
</reference>
<dbReference type="CDD" id="cd14789">
    <property type="entry name" value="Tiki"/>
    <property type="match status" value="1"/>
</dbReference>
<dbReference type="Proteomes" id="UP001242045">
    <property type="component" value="Unassembled WGS sequence"/>
</dbReference>
<dbReference type="EMBL" id="JAUSRD010000003">
    <property type="protein sequence ID" value="MDP9892604.1"/>
    <property type="molecule type" value="Genomic_DNA"/>
</dbReference>
<dbReference type="Pfam" id="PF01963">
    <property type="entry name" value="TraB_PrgY_gumN"/>
    <property type="match status" value="1"/>
</dbReference>